<sequence>MSNRDSQITYHSQERRNALRVKPTGHKLRFLHNDLVLPCIDISVLGVALAIEDDVLLEVNEGDIMAFVLDQDDQIIGQIKARLIHRTHNHSGWQFTATEDSVLEFIDELVLDTQKAELKRAALERLKQDEKDLLDSELDK</sequence>
<comment type="caution">
    <text evidence="1">The sequence shown here is derived from an EMBL/GenBank/DDBJ whole genome shotgun (WGS) entry which is preliminary data.</text>
</comment>
<dbReference type="EMBL" id="JBHTMN010000011">
    <property type="protein sequence ID" value="MFD1383716.1"/>
    <property type="molecule type" value="Genomic_DNA"/>
</dbReference>
<dbReference type="SUPFAM" id="SSF141371">
    <property type="entry name" value="PilZ domain-like"/>
    <property type="match status" value="1"/>
</dbReference>
<protein>
    <recommendedName>
        <fullName evidence="3">PilZ domain-containing protein</fullName>
    </recommendedName>
</protein>
<evidence type="ECO:0008006" key="3">
    <source>
        <dbReference type="Google" id="ProtNLM"/>
    </source>
</evidence>
<keyword evidence="2" id="KW-1185">Reference proteome</keyword>
<reference evidence="2" key="1">
    <citation type="journal article" date="2019" name="Int. J. Syst. Evol. Microbiol.">
        <title>The Global Catalogue of Microorganisms (GCM) 10K type strain sequencing project: providing services to taxonomists for standard genome sequencing and annotation.</title>
        <authorList>
            <consortium name="The Broad Institute Genomics Platform"/>
            <consortium name="The Broad Institute Genome Sequencing Center for Infectious Disease"/>
            <person name="Wu L."/>
            <person name="Ma J."/>
        </authorList>
    </citation>
    <scope>NUCLEOTIDE SEQUENCE [LARGE SCALE GENOMIC DNA]</scope>
    <source>
        <strain evidence="2">JCM 30774</strain>
    </source>
</reference>
<name>A0ABW4B2L3_9GAMM</name>
<proteinExistence type="predicted"/>
<dbReference type="Gene3D" id="2.40.10.220">
    <property type="entry name" value="predicted glycosyltransferase like domains"/>
    <property type="match status" value="1"/>
</dbReference>
<dbReference type="Proteomes" id="UP001597059">
    <property type="component" value="Unassembled WGS sequence"/>
</dbReference>
<organism evidence="1 2">
    <name type="scientific">Rhodanobacter aciditrophus</name>
    <dbReference type="NCBI Taxonomy" id="1623218"/>
    <lineage>
        <taxon>Bacteria</taxon>
        <taxon>Pseudomonadati</taxon>
        <taxon>Pseudomonadota</taxon>
        <taxon>Gammaproteobacteria</taxon>
        <taxon>Lysobacterales</taxon>
        <taxon>Rhodanobacteraceae</taxon>
        <taxon>Rhodanobacter</taxon>
    </lineage>
</organism>
<accession>A0ABW4B2L3</accession>
<dbReference type="RefSeq" id="WP_377367247.1">
    <property type="nucleotide sequence ID" value="NZ_JBHTMN010000011.1"/>
</dbReference>
<gene>
    <name evidence="1" type="ORF">ACFQ45_10075</name>
</gene>
<evidence type="ECO:0000313" key="1">
    <source>
        <dbReference type="EMBL" id="MFD1383716.1"/>
    </source>
</evidence>
<evidence type="ECO:0000313" key="2">
    <source>
        <dbReference type="Proteomes" id="UP001597059"/>
    </source>
</evidence>